<dbReference type="InterPro" id="IPR038257">
    <property type="entry name" value="CRISPR-assoc_Cas3_HD_sf"/>
</dbReference>
<sequence length="966" mass="104121">MAFPEFADFYREVHGVAPHRWQIDLAARVITEGWPTALDVPTGLGKTSVLDIAVYAFAHDRLTHPRRMFLVVDRRLVVDQAHTHAHQLAAALQIPSGPATTMVAERLRAATAATQPVQNPLVVARLRGGVSWATRWVSRPDQPVIVTGTVDQIGSRMLFRGYGTSTYARPIDAALTFADSLILLDEAHLSAPFQQTIIRISALEHRRALPVRPARFVSMSATTSGHDTTVFRLDPDTHRTGHAAQVLSAGKRLFPVRSTDKPYAQAAATLAIHAATQPGRAVVVFANTVATARTVFGLVANKLGDADTLLLTGRSRPADREALLQAWLPRITAGRSRTDARSLVVVATQTLEVGADVDFDMLITEPASLDALIHRLGRLNRRGTLPDPAPAIVLAGKGFDDSTPVYGTTASATWDHLLQHHDATAFDPTHLAAGTGSGLDVSPLALRSLVEAAPPSTRSTATPAPLLLDTHLDLWARTSPTPDPDLPVAPFLHGLQSPPAEVSVVWRAATSIDAVDAATEQAEIADTLALLPPSAEEMLELPLAAVRSWLASAKTDIPVADTDTTSALVSDPEQRWALRYLPDRDSDTTGNPWRYVPLDELDLRAGDIIVVPSRYGGCDRNGWSPRTTTAVPDLSLLRHSATRRPGTTVHLSAGLLASLATPTDHGTWVKQVNALFERFTDTLDQPGQAATLLTSFAHDHDTLLWPAIRDNLASAATVLANPRAHLGYRIDDHGTVIAVTASLDATVDDNADDEATDSSSLTGSVVALDAHQQAVADCAVGYARALGLPEPLQRAVYDAGRLHDLGKHDERFQLQLHRGDPIRAALAEQPLAKSGMDPSDHAAWHRARTLSGYPRGLRHEALSAALATHYLNTTDADPDHTDLVIHLVAAHHGRTRPLMDPHTDPDPRQVTVTLDGHQVTASTGEVIDWTSPARFTRLHHRYGHYGLALLETIVRLADMTCSAEGS</sequence>
<evidence type="ECO:0000256" key="3">
    <source>
        <dbReference type="ARBA" id="ARBA00022723"/>
    </source>
</evidence>
<evidence type="ECO:0000256" key="1">
    <source>
        <dbReference type="ARBA" id="ARBA00006847"/>
    </source>
</evidence>
<dbReference type="SMART" id="SM00490">
    <property type="entry name" value="HELICc"/>
    <property type="match status" value="1"/>
</dbReference>
<dbReference type="Gene3D" id="1.10.3210.30">
    <property type="match status" value="1"/>
</dbReference>
<evidence type="ECO:0000256" key="4">
    <source>
        <dbReference type="ARBA" id="ARBA00022741"/>
    </source>
</evidence>
<evidence type="ECO:0000313" key="11">
    <source>
        <dbReference type="Proteomes" id="UP001139157"/>
    </source>
</evidence>
<evidence type="ECO:0000256" key="2">
    <source>
        <dbReference type="ARBA" id="ARBA00009046"/>
    </source>
</evidence>
<dbReference type="GO" id="GO:0046872">
    <property type="term" value="F:metal ion binding"/>
    <property type="evidence" value="ECO:0007669"/>
    <property type="project" value="UniProtKB-KW"/>
</dbReference>
<dbReference type="Pfam" id="PF22590">
    <property type="entry name" value="Cas3-like_C_2"/>
    <property type="match status" value="1"/>
</dbReference>
<dbReference type="InterPro" id="IPR001650">
    <property type="entry name" value="Helicase_C-like"/>
</dbReference>
<proteinExistence type="inferred from homology"/>
<dbReference type="GO" id="GO:0004386">
    <property type="term" value="F:helicase activity"/>
    <property type="evidence" value="ECO:0007669"/>
    <property type="project" value="UniProtKB-KW"/>
</dbReference>
<comment type="caution">
    <text evidence="10">The sequence shown here is derived from an EMBL/GenBank/DDBJ whole genome shotgun (WGS) entry which is preliminary data.</text>
</comment>
<dbReference type="SUPFAM" id="SSF52540">
    <property type="entry name" value="P-loop containing nucleoside triphosphate hydrolases"/>
    <property type="match status" value="1"/>
</dbReference>
<dbReference type="EMBL" id="JAMRXG010000005">
    <property type="protein sequence ID" value="MCM6774516.1"/>
    <property type="molecule type" value="Genomic_DNA"/>
</dbReference>
<comment type="similarity">
    <text evidence="1">In the N-terminal section; belongs to the CRISPR-associated nuclease Cas3-HD family.</text>
</comment>
<dbReference type="InterPro" id="IPR006483">
    <property type="entry name" value="CRISPR-assoc_Cas3_HD"/>
</dbReference>
<name>A0A9X2E6F6_9NOCA</name>
<comment type="similarity">
    <text evidence="2">In the central section; belongs to the CRISPR-associated helicase Cas3 family.</text>
</comment>
<dbReference type="NCBIfam" id="TIGR02621">
    <property type="entry name" value="cas3_GSU0051"/>
    <property type="match status" value="1"/>
</dbReference>
<dbReference type="InterPro" id="IPR013444">
    <property type="entry name" value="Helicase_Cas3_CRISPR-ass_Anaes"/>
</dbReference>
<keyword evidence="5" id="KW-0378">Hydrolase</keyword>
<keyword evidence="4" id="KW-0547">Nucleotide-binding</keyword>
<evidence type="ECO:0000256" key="8">
    <source>
        <dbReference type="ARBA" id="ARBA00023118"/>
    </source>
</evidence>
<dbReference type="RefSeq" id="WP_251912184.1">
    <property type="nucleotide sequence ID" value="NZ_JAMRXG010000005.1"/>
</dbReference>
<evidence type="ECO:0000256" key="5">
    <source>
        <dbReference type="ARBA" id="ARBA00022801"/>
    </source>
</evidence>
<feature type="domain" description="HD Cas3-type" evidence="9">
    <location>
        <begin position="761"/>
        <end position="960"/>
    </location>
</feature>
<dbReference type="Proteomes" id="UP001139157">
    <property type="component" value="Unassembled WGS sequence"/>
</dbReference>
<evidence type="ECO:0000313" key="10">
    <source>
        <dbReference type="EMBL" id="MCM6774516.1"/>
    </source>
</evidence>
<keyword evidence="8" id="KW-0051">Antiviral defense</keyword>
<evidence type="ECO:0000259" key="9">
    <source>
        <dbReference type="PROSITE" id="PS51643"/>
    </source>
</evidence>
<dbReference type="GO" id="GO:0051607">
    <property type="term" value="P:defense response to virus"/>
    <property type="evidence" value="ECO:0007669"/>
    <property type="project" value="UniProtKB-KW"/>
</dbReference>
<dbReference type="SUPFAM" id="SSF109604">
    <property type="entry name" value="HD-domain/PDEase-like"/>
    <property type="match status" value="1"/>
</dbReference>
<reference evidence="10" key="1">
    <citation type="submission" date="2022-06" db="EMBL/GenBank/DDBJ databases">
        <title>Novel species in genus nocardia.</title>
        <authorList>
            <person name="Li F."/>
        </authorList>
    </citation>
    <scope>NUCLEOTIDE SEQUENCE</scope>
    <source>
        <strain evidence="10">CDC141</strain>
    </source>
</reference>
<keyword evidence="3" id="KW-0479">Metal-binding</keyword>
<evidence type="ECO:0000256" key="6">
    <source>
        <dbReference type="ARBA" id="ARBA00022806"/>
    </source>
</evidence>
<dbReference type="PROSITE" id="PS51643">
    <property type="entry name" value="HD_CAS3"/>
    <property type="match status" value="1"/>
</dbReference>
<dbReference type="InterPro" id="IPR054712">
    <property type="entry name" value="Cas3-like_dom"/>
</dbReference>
<dbReference type="InterPro" id="IPR027417">
    <property type="entry name" value="P-loop_NTPase"/>
</dbReference>
<gene>
    <name evidence="10" type="primary">cas3u</name>
    <name evidence="10" type="ORF">NDR86_13630</name>
</gene>
<organism evidence="10 11">
    <name type="scientific">Nocardia pulmonis</name>
    <dbReference type="NCBI Taxonomy" id="2951408"/>
    <lineage>
        <taxon>Bacteria</taxon>
        <taxon>Bacillati</taxon>
        <taxon>Actinomycetota</taxon>
        <taxon>Actinomycetes</taxon>
        <taxon>Mycobacteriales</taxon>
        <taxon>Nocardiaceae</taxon>
        <taxon>Nocardia</taxon>
    </lineage>
</organism>
<protein>
    <submittedName>
        <fullName evidence="10">Type I-U CRISPR-associated helicase/endonuclease Cas3</fullName>
    </submittedName>
</protein>
<dbReference type="GO" id="GO:0005524">
    <property type="term" value="F:ATP binding"/>
    <property type="evidence" value="ECO:0007669"/>
    <property type="project" value="UniProtKB-KW"/>
</dbReference>
<keyword evidence="11" id="KW-1185">Reference proteome</keyword>
<keyword evidence="6" id="KW-0347">Helicase</keyword>
<dbReference type="Pfam" id="PF18019">
    <property type="entry name" value="Cas3_HD"/>
    <property type="match status" value="1"/>
</dbReference>
<evidence type="ECO:0000256" key="7">
    <source>
        <dbReference type="ARBA" id="ARBA00022840"/>
    </source>
</evidence>
<dbReference type="Gene3D" id="3.40.50.300">
    <property type="entry name" value="P-loop containing nucleotide triphosphate hydrolases"/>
    <property type="match status" value="2"/>
</dbReference>
<accession>A0A9X2E6F6</accession>
<dbReference type="GO" id="GO:0016787">
    <property type="term" value="F:hydrolase activity"/>
    <property type="evidence" value="ECO:0007669"/>
    <property type="project" value="UniProtKB-KW"/>
</dbReference>
<dbReference type="AlphaFoldDB" id="A0A9X2E6F6"/>
<dbReference type="NCBIfam" id="TIGR01596">
    <property type="entry name" value="cas3_HD"/>
    <property type="match status" value="1"/>
</dbReference>
<keyword evidence="7" id="KW-0067">ATP-binding</keyword>